<organism evidence="2 3">
    <name type="scientific">Streptosporangium becharense</name>
    <dbReference type="NCBI Taxonomy" id="1816182"/>
    <lineage>
        <taxon>Bacteria</taxon>
        <taxon>Bacillati</taxon>
        <taxon>Actinomycetota</taxon>
        <taxon>Actinomycetes</taxon>
        <taxon>Streptosporangiales</taxon>
        <taxon>Streptosporangiaceae</taxon>
        <taxon>Streptosporangium</taxon>
    </lineage>
</organism>
<gene>
    <name evidence="2" type="ORF">F4562_000277</name>
</gene>
<dbReference type="PANTHER" id="PTHR43433:SF5">
    <property type="entry name" value="AB HYDROLASE-1 DOMAIN-CONTAINING PROTEIN"/>
    <property type="match status" value="1"/>
</dbReference>
<sequence length="310" mass="32988">MNTATTAEQTLTLADGRRMGYTVLGDPSGRPCLLVHGYSSSRWVAGWTLPDTLLYRHGVRLVSVDRPGYGRSTPHPDAGFTAWACDAAELIAHLGFGRVAVIGVSMGAGPALALGAAHPDLVTATTVLSGMAPVEPGERWAPASRGDALYWRLARRAPRVLRRLCSLSAVMTAAAARGDTDRLIARVQRGLPPADRAVFRELLDGADSGARAAFLADVRESTRQGGAAMADDLRRYLRPWDFDPADVAGPVRLWHGLDDPKVPVALARRLADRLPDATATFVPGGHLAPFSHRDEIIAPLGAAGSPSEDR</sequence>
<comment type="caution">
    <text evidence="2">The sequence shown here is derived from an EMBL/GenBank/DDBJ whole genome shotgun (WGS) entry which is preliminary data.</text>
</comment>
<dbReference type="InterPro" id="IPR050471">
    <property type="entry name" value="AB_hydrolase"/>
</dbReference>
<evidence type="ECO:0000313" key="2">
    <source>
        <dbReference type="EMBL" id="MBB5817215.1"/>
    </source>
</evidence>
<dbReference type="Gene3D" id="3.40.50.1820">
    <property type="entry name" value="alpha/beta hydrolase"/>
    <property type="match status" value="1"/>
</dbReference>
<name>A0A7W9IAL1_9ACTN</name>
<proteinExistence type="predicted"/>
<dbReference type="PANTHER" id="PTHR43433">
    <property type="entry name" value="HYDROLASE, ALPHA/BETA FOLD FAMILY PROTEIN"/>
    <property type="match status" value="1"/>
</dbReference>
<dbReference type="GO" id="GO:0003824">
    <property type="term" value="F:catalytic activity"/>
    <property type="evidence" value="ECO:0007669"/>
    <property type="project" value="UniProtKB-ARBA"/>
</dbReference>
<dbReference type="EMBL" id="JACHMP010000001">
    <property type="protein sequence ID" value="MBB5817215.1"/>
    <property type="molecule type" value="Genomic_DNA"/>
</dbReference>
<dbReference type="Proteomes" id="UP000540685">
    <property type="component" value="Unassembled WGS sequence"/>
</dbReference>
<keyword evidence="3" id="KW-1185">Reference proteome</keyword>
<reference evidence="2 3" key="1">
    <citation type="submission" date="2020-08" db="EMBL/GenBank/DDBJ databases">
        <title>Sequencing the genomes of 1000 actinobacteria strains.</title>
        <authorList>
            <person name="Klenk H.-P."/>
        </authorList>
    </citation>
    <scope>NUCLEOTIDE SEQUENCE [LARGE SCALE GENOMIC DNA]</scope>
    <source>
        <strain evidence="2 3">DSM 46887</strain>
    </source>
</reference>
<accession>A0A7W9IAL1</accession>
<protein>
    <submittedName>
        <fullName evidence="2">Pimeloyl-ACP methyl ester carboxylesterase</fullName>
    </submittedName>
</protein>
<dbReference type="SUPFAM" id="SSF53474">
    <property type="entry name" value="alpha/beta-Hydrolases"/>
    <property type="match status" value="1"/>
</dbReference>
<dbReference type="InterPro" id="IPR000073">
    <property type="entry name" value="AB_hydrolase_1"/>
</dbReference>
<evidence type="ECO:0000259" key="1">
    <source>
        <dbReference type="Pfam" id="PF00561"/>
    </source>
</evidence>
<evidence type="ECO:0000313" key="3">
    <source>
        <dbReference type="Proteomes" id="UP000540685"/>
    </source>
</evidence>
<dbReference type="Pfam" id="PF00561">
    <property type="entry name" value="Abhydrolase_1"/>
    <property type="match status" value="1"/>
</dbReference>
<feature type="domain" description="AB hydrolase-1" evidence="1">
    <location>
        <begin position="33"/>
        <end position="291"/>
    </location>
</feature>
<dbReference type="AlphaFoldDB" id="A0A7W9IAL1"/>
<dbReference type="RefSeq" id="WP_184546285.1">
    <property type="nucleotide sequence ID" value="NZ_JACHMP010000001.1"/>
</dbReference>
<dbReference type="InterPro" id="IPR029058">
    <property type="entry name" value="AB_hydrolase_fold"/>
</dbReference>